<dbReference type="AlphaFoldDB" id="A0A1G8L393"/>
<name>A0A1G8L393_9FLAO</name>
<feature type="repeat" description="TPR" evidence="1">
    <location>
        <begin position="234"/>
        <end position="267"/>
    </location>
</feature>
<dbReference type="Gene3D" id="1.25.40.10">
    <property type="entry name" value="Tetratricopeptide repeat domain"/>
    <property type="match status" value="4"/>
</dbReference>
<dbReference type="Pfam" id="PF13424">
    <property type="entry name" value="TPR_12"/>
    <property type="match status" value="3"/>
</dbReference>
<evidence type="ECO:0000259" key="3">
    <source>
        <dbReference type="Pfam" id="PF12770"/>
    </source>
</evidence>
<dbReference type="SUPFAM" id="SSF48452">
    <property type="entry name" value="TPR-like"/>
    <property type="match status" value="3"/>
</dbReference>
<dbReference type="Pfam" id="PF12770">
    <property type="entry name" value="CHAT"/>
    <property type="match status" value="1"/>
</dbReference>
<keyword evidence="1" id="KW-0802">TPR repeat</keyword>
<dbReference type="OrthoDB" id="9771112at2"/>
<keyword evidence="5" id="KW-1185">Reference proteome</keyword>
<dbReference type="PROSITE" id="PS50005">
    <property type="entry name" value="TPR"/>
    <property type="match status" value="3"/>
</dbReference>
<evidence type="ECO:0000313" key="4">
    <source>
        <dbReference type="EMBL" id="SDI49610.1"/>
    </source>
</evidence>
<dbReference type="Pfam" id="PF13181">
    <property type="entry name" value="TPR_8"/>
    <property type="match status" value="1"/>
</dbReference>
<gene>
    <name evidence="4" type="ORF">SAMN04489796_1123</name>
</gene>
<reference evidence="5" key="1">
    <citation type="submission" date="2016-10" db="EMBL/GenBank/DDBJ databases">
        <authorList>
            <person name="Varghese N."/>
            <person name="Submissions S."/>
        </authorList>
    </citation>
    <scope>NUCLEOTIDE SEQUENCE [LARGE SCALE GENOMIC DNA]</scope>
    <source>
        <strain evidence="5">DSM 15363</strain>
    </source>
</reference>
<evidence type="ECO:0000256" key="2">
    <source>
        <dbReference type="SAM" id="SignalP"/>
    </source>
</evidence>
<feature type="repeat" description="TPR" evidence="1">
    <location>
        <begin position="272"/>
        <end position="305"/>
    </location>
</feature>
<dbReference type="STRING" id="262004.SAMN04489796_1123"/>
<dbReference type="Proteomes" id="UP000199492">
    <property type="component" value="Unassembled WGS sequence"/>
</dbReference>
<dbReference type="InterPro" id="IPR011990">
    <property type="entry name" value="TPR-like_helical_dom_sf"/>
</dbReference>
<feature type="chain" id="PRO_5011792966" evidence="2">
    <location>
        <begin position="25"/>
        <end position="1060"/>
    </location>
</feature>
<sequence>MRFKYLLLLSFVIFCLLSCGPSKAYKSWERNYNKGVSLFEADSTKEALVFMKNAYAIGNDIFRDKDSMLTSTTIYYADFNKSLRNFDDAAELYKKAISIAKANNDKEKQVGFYKKLGLTYKGRDNKASVESFNASKILLEDLNKTNTLAYADILYQMSSIHKFLAEYEKAIALVDSSNVVVKRLLDSTKQYPRNLIMLSQIYWSQRNIEKAVPTLEKAISYYVSEEDKSTQEYAAALYTMAILYGENGDYEKEIEAYKEVMQILGEKHGAYHNVLNNIGQAYTNLGDYEQALNYTEQSLIAINSENPNYATRLQNKAFILVRLGNYNNAEVVYQQALSSMENRLGENHPNYGQLLNNVGEMYYAKGDLSKAKDYFKEALDVFLRNYEETDKRYSYQLSDYAKTLFQLNEQEKAIALMKKNLKLEEDNQRINTQNYYSLQTSLGRAYNELQNYSEALPLLENAAVQSRLISGKDHPVNRTIFSELAKTYIGLNDIDKAIPTLETSNENLKNQIDEIFKFRSEKEKKQFLNTVIHNFNALQALEFKDKGDKEKLNELNLNNQLMLKGLLLNNSKDVLNELAKLNDSLINARIESYKASKRQLSKLMTITVEKKTQKIDSLSTVINVKETELVKLYSTNFSNNYSLLKDWTTVKNALNNNDVAIEFSNYKTSTSNGEKSTQYVAYIYTKNSKAPELVPLFEERELVEILESSSPNVLYAARGAKAKNVANTTDLYDLLWLPLQSHINNVERIYYSPSGLLNQIPFAALGKKDESILANQYEMIQLSSTNNLIEEQNSLDTDNVLLIGGINYDYNPSNITVNPKKIKTDSSLIENTINTEDTTIAWKALPGTLNEITTIEKLFLTNNKSPVVWTDKSATETKFKSLNGKSPSVIHIATHGFFFENPEDTNKNYDLESESVYKASEDPLIRSGLIFSGANYAWEHGNNPNEEDDGILTALEISNLDLSNTDLVVLSACETGLGDIDGSEGVYGLQRAFKMAGVDYIVMSLWEVPDKETAEFMELFYKEWITNKKEITFAFNTTQRLMHKKYKNEPVKWAAFVLFK</sequence>
<dbReference type="PANTHER" id="PTHR10098">
    <property type="entry name" value="RAPSYN-RELATED"/>
    <property type="match status" value="1"/>
</dbReference>
<dbReference type="InterPro" id="IPR024983">
    <property type="entry name" value="CHAT_dom"/>
</dbReference>
<dbReference type="PANTHER" id="PTHR10098:SF108">
    <property type="entry name" value="TETRATRICOPEPTIDE REPEAT PROTEIN 28"/>
    <property type="match status" value="1"/>
</dbReference>
<evidence type="ECO:0000256" key="1">
    <source>
        <dbReference type="PROSITE-ProRule" id="PRU00339"/>
    </source>
</evidence>
<keyword evidence="2" id="KW-0732">Signal</keyword>
<accession>A0A1G8L393</accession>
<feature type="signal peptide" evidence="2">
    <location>
        <begin position="1"/>
        <end position="24"/>
    </location>
</feature>
<dbReference type="EMBL" id="FNCZ01000012">
    <property type="protein sequence ID" value="SDI49610.1"/>
    <property type="molecule type" value="Genomic_DNA"/>
</dbReference>
<dbReference type="SMART" id="SM00028">
    <property type="entry name" value="TPR"/>
    <property type="match status" value="8"/>
</dbReference>
<dbReference type="RefSeq" id="WP_092470754.1">
    <property type="nucleotide sequence ID" value="NZ_FNCZ01000012.1"/>
</dbReference>
<proteinExistence type="predicted"/>
<feature type="repeat" description="TPR" evidence="1">
    <location>
        <begin position="352"/>
        <end position="385"/>
    </location>
</feature>
<evidence type="ECO:0000313" key="5">
    <source>
        <dbReference type="Proteomes" id="UP000199492"/>
    </source>
</evidence>
<feature type="domain" description="CHAT" evidence="3">
    <location>
        <begin position="729"/>
        <end position="1058"/>
    </location>
</feature>
<protein>
    <submittedName>
        <fullName evidence="4">CHAT domain-containing protein</fullName>
    </submittedName>
</protein>
<dbReference type="InterPro" id="IPR019734">
    <property type="entry name" value="TPR_rpt"/>
</dbReference>
<organism evidence="4 5">
    <name type="scientific">Winogradskyella thalassocola</name>
    <dbReference type="NCBI Taxonomy" id="262004"/>
    <lineage>
        <taxon>Bacteria</taxon>
        <taxon>Pseudomonadati</taxon>
        <taxon>Bacteroidota</taxon>
        <taxon>Flavobacteriia</taxon>
        <taxon>Flavobacteriales</taxon>
        <taxon>Flavobacteriaceae</taxon>
        <taxon>Winogradskyella</taxon>
    </lineage>
</organism>